<evidence type="ECO:0000313" key="4">
    <source>
        <dbReference type="EMBL" id="QOY92035.1"/>
    </source>
</evidence>
<dbReference type="AlphaFoldDB" id="A0A7S7SQB1"/>
<dbReference type="InterPro" id="IPR023100">
    <property type="entry name" value="D-aminoacylase_insert_dom_sf"/>
</dbReference>
<evidence type="ECO:0000259" key="3">
    <source>
        <dbReference type="Pfam" id="PF07969"/>
    </source>
</evidence>
<name>A0A7S7SQB1_PALFE</name>
<dbReference type="Gene3D" id="3.30.1490.130">
    <property type="entry name" value="D-aminoacylase. Domain 3"/>
    <property type="match status" value="1"/>
</dbReference>
<dbReference type="InterPro" id="IPR032466">
    <property type="entry name" value="Metal_Hydrolase"/>
</dbReference>
<feature type="domain" description="Amidohydrolase 3" evidence="3">
    <location>
        <begin position="415"/>
        <end position="502"/>
    </location>
</feature>
<proteinExistence type="inferred from homology"/>
<organism evidence="4 5">
    <name type="scientific">Paludibaculum fermentans</name>
    <dbReference type="NCBI Taxonomy" id="1473598"/>
    <lineage>
        <taxon>Bacteria</taxon>
        <taxon>Pseudomonadati</taxon>
        <taxon>Acidobacteriota</taxon>
        <taxon>Terriglobia</taxon>
        <taxon>Bryobacterales</taxon>
        <taxon>Bryobacteraceae</taxon>
        <taxon>Paludibaculum</taxon>
    </lineage>
</organism>
<dbReference type="Gene3D" id="2.30.40.10">
    <property type="entry name" value="Urease, subunit C, domain 1"/>
    <property type="match status" value="1"/>
</dbReference>
<dbReference type="GO" id="GO:0008448">
    <property type="term" value="F:N-acetylglucosamine-6-phosphate deacetylase activity"/>
    <property type="evidence" value="ECO:0007669"/>
    <property type="project" value="TreeGrafter"/>
</dbReference>
<keyword evidence="5" id="KW-1185">Reference proteome</keyword>
<dbReference type="CDD" id="cd01297">
    <property type="entry name" value="D-aminoacylase"/>
    <property type="match status" value="1"/>
</dbReference>
<dbReference type="Pfam" id="PF07969">
    <property type="entry name" value="Amidohydro_3"/>
    <property type="match status" value="1"/>
</dbReference>
<gene>
    <name evidence="4" type="ORF">IRI77_17195</name>
</gene>
<dbReference type="PANTHER" id="PTHR11113">
    <property type="entry name" value="N-ACETYLGLUCOSAMINE-6-PHOSPHATE DEACETYLASE"/>
    <property type="match status" value="1"/>
</dbReference>
<keyword evidence="2" id="KW-0378">Hydrolase</keyword>
<comment type="similarity">
    <text evidence="1">Belongs to the metallo-dependent hydrolases superfamily. NagA family.</text>
</comment>
<reference evidence="4 5" key="1">
    <citation type="submission" date="2020-10" db="EMBL/GenBank/DDBJ databases">
        <title>Complete genome sequence of Paludibaculum fermentans P105T, a facultatively anaerobic acidobacterium capable of dissimilatory Fe(III) reduction.</title>
        <authorList>
            <person name="Dedysh S.N."/>
            <person name="Beletsky A.V."/>
            <person name="Kulichevskaya I.S."/>
            <person name="Mardanov A.V."/>
            <person name="Ravin N.V."/>
        </authorList>
    </citation>
    <scope>NUCLEOTIDE SEQUENCE [LARGE SCALE GENOMIC DNA]</scope>
    <source>
        <strain evidence="4 5">P105</strain>
    </source>
</reference>
<dbReference type="InterPro" id="IPR011059">
    <property type="entry name" value="Metal-dep_hydrolase_composite"/>
</dbReference>
<accession>A0A7S7SQB1</accession>
<evidence type="ECO:0000256" key="2">
    <source>
        <dbReference type="ARBA" id="ARBA00022801"/>
    </source>
</evidence>
<dbReference type="KEGG" id="pfer:IRI77_17195"/>
<dbReference type="GO" id="GO:0006046">
    <property type="term" value="P:N-acetylglucosamine catabolic process"/>
    <property type="evidence" value="ECO:0007669"/>
    <property type="project" value="TreeGrafter"/>
</dbReference>
<dbReference type="Proteomes" id="UP000593892">
    <property type="component" value="Chromosome"/>
</dbReference>
<dbReference type="SUPFAM" id="SSF51338">
    <property type="entry name" value="Composite domain of metallo-dependent hydrolases"/>
    <property type="match status" value="1"/>
</dbReference>
<protein>
    <submittedName>
        <fullName evidence="4">D-aminoacylase</fullName>
    </submittedName>
</protein>
<dbReference type="EMBL" id="CP063849">
    <property type="protein sequence ID" value="QOY92035.1"/>
    <property type="molecule type" value="Genomic_DNA"/>
</dbReference>
<dbReference type="InterPro" id="IPR013108">
    <property type="entry name" value="Amidohydro_3"/>
</dbReference>
<evidence type="ECO:0000313" key="5">
    <source>
        <dbReference type="Proteomes" id="UP000593892"/>
    </source>
</evidence>
<dbReference type="Gene3D" id="3.20.20.140">
    <property type="entry name" value="Metal-dependent hydrolases"/>
    <property type="match status" value="1"/>
</dbReference>
<dbReference type="SUPFAM" id="SSF51556">
    <property type="entry name" value="Metallo-dependent hydrolases"/>
    <property type="match status" value="1"/>
</dbReference>
<evidence type="ECO:0000256" key="1">
    <source>
        <dbReference type="ARBA" id="ARBA00010716"/>
    </source>
</evidence>
<dbReference type="PANTHER" id="PTHR11113:SF14">
    <property type="entry name" value="N-ACETYLGLUCOSAMINE-6-PHOSPHATE DEACETYLASE"/>
    <property type="match status" value="1"/>
</dbReference>
<sequence length="526" mass="56357">MACMVRGLILWYLLAFPSFAQTYDLLIRNAHIVDGAGDPWFLGDVGVEGDRIAAVGQLRDVSAKFTVDATGLTLAPGFIDTHSHGLRGIQATPTAENLIRQGVTTIIEGPDGSSPLPIRSFLDGITGHVGVNFGLLVGHGTIRSKVMGSQNRKATPAELDQMKALARQAMLDGAFGLSTGLFYVPGNYASTEEVIELGKVVGRLGGLHTSHMRNEGALVLDSVRETIRIGEDGHLPTQVTHHKIIGKQNWGLSRDTLRLVEEARSRGVDVTVDAYPYTASSTGIGALFPQWSLAGGSKALVERLAAPESHARIKAEIVDRILNDRGAGDPANVVIASCGFDSSLAGKSLADIARAQGRDATPESAAEVAIELQQKGSCSAIYHAISEEDVERILRYPFTMIVSDGGIPAYGKEMPHPRNYGTFARVLGRYVREKKVLTLEDAVHRMSGLPARRFGLQDRGLIGPGMKADLVLFDPALVSDRSDYLHPHQYSVGVDSVWVNGVAAMRQGKMTGALGGRPLYGPAVKQ</sequence>